<comment type="caution">
    <text evidence="1">The sequence shown here is derived from an EMBL/GenBank/DDBJ whole genome shotgun (WGS) entry which is preliminary data.</text>
</comment>
<dbReference type="OrthoDB" id="5646153at2"/>
<dbReference type="NCBIfam" id="NF037977">
    <property type="entry name" value="Lpg0189_fam"/>
    <property type="match status" value="1"/>
</dbReference>
<dbReference type="EMBL" id="LNZB01000006">
    <property type="protein sequence ID" value="KTD82858.1"/>
    <property type="molecule type" value="Genomic_DNA"/>
</dbReference>
<accession>A0A0W1ANG5</accession>
<dbReference type="CDD" id="cd21108">
    <property type="entry name" value="Lpg0189-like"/>
    <property type="match status" value="1"/>
</dbReference>
<evidence type="ECO:0000313" key="2">
    <source>
        <dbReference type="Proteomes" id="UP000054729"/>
    </source>
</evidence>
<sequence>MRFHQFIAPLVLIPCCAFSQIQNDDNKGQIFFKAPENKNTQVKSYANDSKHLKEGETFTRSLDYPTQIIRISGSLETSVMDCDRVFAEVEDRLISHITPDKYSYMTYISCTYDPETNFATGFAISSFFDPMTDTAVEELNKFLDEYNGSDLLGTKLTIESARAVIAALNISAGFKKNVDKPPFIEYRQDRSNFYFKSNYEMKKTFISDIYQNFFSNDPEKVLPFLDRWIFPNAGSYYKAILWDSNYVQLQPERIFLMDSGQNIFVSNLKFYFSHNCNNYSNHRCLRYGDSFKLNSAVETTTNRS</sequence>
<evidence type="ECO:0000313" key="1">
    <source>
        <dbReference type="EMBL" id="KTD82858.1"/>
    </source>
</evidence>
<keyword evidence="2" id="KW-1185">Reference proteome</keyword>
<dbReference type="InterPro" id="IPR056213">
    <property type="entry name" value="NttE-like"/>
</dbReference>
<dbReference type="Pfam" id="PF24274">
    <property type="entry name" value="NttE"/>
    <property type="match status" value="1"/>
</dbReference>
<dbReference type="Proteomes" id="UP000054729">
    <property type="component" value="Unassembled WGS sequence"/>
</dbReference>
<reference evidence="1 2" key="1">
    <citation type="submission" date="2015-11" db="EMBL/GenBank/DDBJ databases">
        <title>Genomic analysis of 38 Legionella species identifies large and diverse effector repertoires.</title>
        <authorList>
            <person name="Burstein D."/>
            <person name="Amaro F."/>
            <person name="Zusman T."/>
            <person name="Lifshitz Z."/>
            <person name="Cohen O."/>
            <person name="Gilbert J.A."/>
            <person name="Pupko T."/>
            <person name="Shuman H.A."/>
            <person name="Segal G."/>
        </authorList>
    </citation>
    <scope>NUCLEOTIDE SEQUENCE [LARGE SCALE GENOMIC DNA]</scope>
    <source>
        <strain evidence="1 2">ATCC 51914</strain>
    </source>
</reference>
<protein>
    <submittedName>
        <fullName evidence="1">Uncharacterized protein</fullName>
    </submittedName>
</protein>
<gene>
    <name evidence="1" type="ORF">Lwal_0336</name>
</gene>
<proteinExistence type="predicted"/>
<dbReference type="RefSeq" id="WP_058479194.1">
    <property type="nucleotide sequence ID" value="NZ_CAAAIQ010000003.1"/>
</dbReference>
<dbReference type="AlphaFoldDB" id="A0A0W1ANG5"/>
<dbReference type="PATRIC" id="fig|66969.6.peg.365"/>
<organism evidence="1 2">
    <name type="scientific">Legionella waltersii</name>
    <dbReference type="NCBI Taxonomy" id="66969"/>
    <lineage>
        <taxon>Bacteria</taxon>
        <taxon>Pseudomonadati</taxon>
        <taxon>Pseudomonadota</taxon>
        <taxon>Gammaproteobacteria</taxon>
        <taxon>Legionellales</taxon>
        <taxon>Legionellaceae</taxon>
        <taxon>Legionella</taxon>
    </lineage>
</organism>
<name>A0A0W1ANG5_9GAMM</name>